<proteinExistence type="inferred from homology"/>
<sequence>MASIGIDLGTTNCCVCVIKNGKPQVVTNDQGQRTTPSFVAFTEHELLVGQAAVDQVLSNPTNTVCDVKRIIGQKFSDPELEKNRKMWAFHVEQENDLPKISVRYHGQENRFSPEEITAFLLNYLREQAEIRLGKMVSQAVITVPAYFQHSQRQATMLAAELIGLKVAQLVNEPTAAAIAFTQKQKLKIPRTFLVYDLGGGTFDAAVVRILEQNMGEVLCVSGDSHLGGEDFVQNMVTHFKTVLMDRFQILLDREKWLHELRILCQTIKHDLSFEKSTKCGLYIQGIPYALEMSREEFEKLNEHLFRRTIQVVEAMLQTRSIRKEDINEILLIGGSTRIPRIQQLLLECFPHIKNLSKSINPDEAVAMGAAILASMPKFDGRITSDVDSAEQAQDLVIRDVLPHSLGLREKNDHMRIFLQAGSFIPVAHEEVATTTEDNQRSMKVSVYQGENEDTKENICLGEFILKGIPPKPKHGTNVKIRFDVDENGILTVTGKHSDQGNDEVQGELQVNILHSQSRTQIDQMKSRVQQALGQTRECNTQS</sequence>
<dbReference type="InterPro" id="IPR043129">
    <property type="entry name" value="ATPase_NBD"/>
</dbReference>
<dbReference type="OrthoDB" id="6254988at2759"/>
<dbReference type="PROSITE" id="PS00297">
    <property type="entry name" value="HSP70_1"/>
    <property type="match status" value="1"/>
</dbReference>
<evidence type="ECO:0000256" key="3">
    <source>
        <dbReference type="ARBA" id="ARBA00022840"/>
    </source>
</evidence>
<dbReference type="EMBL" id="SUNJ01000980">
    <property type="protein sequence ID" value="TPP67178.1"/>
    <property type="molecule type" value="Genomic_DNA"/>
</dbReference>
<evidence type="ECO:0000256" key="1">
    <source>
        <dbReference type="ARBA" id="ARBA00007381"/>
    </source>
</evidence>
<keyword evidence="4" id="KW-0143">Chaperone</keyword>
<keyword evidence="3 5" id="KW-0067">ATP-binding</keyword>
<dbReference type="SUPFAM" id="SSF53067">
    <property type="entry name" value="Actin-like ATPase domain"/>
    <property type="match status" value="2"/>
</dbReference>
<keyword evidence="6" id="KW-0346">Stress response</keyword>
<evidence type="ECO:0000256" key="5">
    <source>
        <dbReference type="RuleBase" id="RU003322"/>
    </source>
</evidence>
<dbReference type="PANTHER" id="PTHR19375">
    <property type="entry name" value="HEAT SHOCK PROTEIN 70KDA"/>
    <property type="match status" value="1"/>
</dbReference>
<accession>A0A504ZBD4</accession>
<dbReference type="STRING" id="46835.A0A504ZBD4"/>
<name>A0A504ZBD4_FASGI</name>
<evidence type="ECO:0000256" key="2">
    <source>
        <dbReference type="ARBA" id="ARBA00022741"/>
    </source>
</evidence>
<evidence type="ECO:0000313" key="7">
    <source>
        <dbReference type="Proteomes" id="UP000316759"/>
    </source>
</evidence>
<organism evidence="6 7">
    <name type="scientific">Fasciola gigantica</name>
    <name type="common">Giant liver fluke</name>
    <dbReference type="NCBI Taxonomy" id="46835"/>
    <lineage>
        <taxon>Eukaryota</taxon>
        <taxon>Metazoa</taxon>
        <taxon>Spiralia</taxon>
        <taxon>Lophotrochozoa</taxon>
        <taxon>Platyhelminthes</taxon>
        <taxon>Trematoda</taxon>
        <taxon>Digenea</taxon>
        <taxon>Plagiorchiida</taxon>
        <taxon>Echinostomata</taxon>
        <taxon>Echinostomatoidea</taxon>
        <taxon>Fasciolidae</taxon>
        <taxon>Fasciola</taxon>
    </lineage>
</organism>
<dbReference type="Pfam" id="PF00012">
    <property type="entry name" value="HSP70"/>
    <property type="match status" value="1"/>
</dbReference>
<protein>
    <submittedName>
        <fullName evidence="6">Heat shock protein 70 kDa</fullName>
    </submittedName>
</protein>
<dbReference type="Gene3D" id="3.90.640.10">
    <property type="entry name" value="Actin, Chain A, domain 4"/>
    <property type="match status" value="1"/>
</dbReference>
<comment type="caution">
    <text evidence="6">The sequence shown here is derived from an EMBL/GenBank/DDBJ whole genome shotgun (WGS) entry which is preliminary data.</text>
</comment>
<dbReference type="FunFam" id="3.30.420.40:FF:000046">
    <property type="entry name" value="Chaperone protein HscA"/>
    <property type="match status" value="1"/>
</dbReference>
<dbReference type="Gene3D" id="3.30.30.30">
    <property type="match status" value="1"/>
</dbReference>
<dbReference type="CDD" id="cd24028">
    <property type="entry name" value="ASKHA_NBD_HSP70_HSPA1-like"/>
    <property type="match status" value="1"/>
</dbReference>
<dbReference type="PRINTS" id="PR00301">
    <property type="entry name" value="HEATSHOCK70"/>
</dbReference>
<dbReference type="Proteomes" id="UP000316759">
    <property type="component" value="Unassembled WGS sequence"/>
</dbReference>
<evidence type="ECO:0000313" key="6">
    <source>
        <dbReference type="EMBL" id="TPP67178.1"/>
    </source>
</evidence>
<evidence type="ECO:0000256" key="4">
    <source>
        <dbReference type="ARBA" id="ARBA00023186"/>
    </source>
</evidence>
<dbReference type="FunFam" id="3.30.30.30:FF:000001">
    <property type="entry name" value="heat shock 70 kDa protein-like"/>
    <property type="match status" value="1"/>
</dbReference>
<dbReference type="InterPro" id="IPR018181">
    <property type="entry name" value="Heat_shock_70_CS"/>
</dbReference>
<keyword evidence="7" id="KW-1185">Reference proteome</keyword>
<dbReference type="Gene3D" id="2.60.34.10">
    <property type="entry name" value="Substrate Binding Domain Of DNAk, Chain A, domain 1"/>
    <property type="match status" value="1"/>
</dbReference>
<dbReference type="GO" id="GO:0140662">
    <property type="term" value="F:ATP-dependent protein folding chaperone"/>
    <property type="evidence" value="ECO:0007669"/>
    <property type="project" value="InterPro"/>
</dbReference>
<dbReference type="Gene3D" id="3.30.420.40">
    <property type="match status" value="2"/>
</dbReference>
<comment type="similarity">
    <text evidence="1 5">Belongs to the heat shock protein 70 family.</text>
</comment>
<dbReference type="InterPro" id="IPR029047">
    <property type="entry name" value="HSP70_peptide-bd_sf"/>
</dbReference>
<dbReference type="GO" id="GO:0005524">
    <property type="term" value="F:ATP binding"/>
    <property type="evidence" value="ECO:0007669"/>
    <property type="project" value="UniProtKB-KW"/>
</dbReference>
<gene>
    <name evidence="6" type="ORF">FGIG_04425</name>
</gene>
<dbReference type="PROSITE" id="PS01036">
    <property type="entry name" value="HSP70_3"/>
    <property type="match status" value="1"/>
</dbReference>
<dbReference type="SUPFAM" id="SSF100920">
    <property type="entry name" value="Heat shock protein 70kD (HSP70), peptide-binding domain"/>
    <property type="match status" value="1"/>
</dbReference>
<reference evidence="6 7" key="1">
    <citation type="submission" date="2019-04" db="EMBL/GenBank/DDBJ databases">
        <title>Annotation for the trematode Fasciola gigantica.</title>
        <authorList>
            <person name="Choi Y.-J."/>
        </authorList>
    </citation>
    <scope>NUCLEOTIDE SEQUENCE [LARGE SCALE GENOMIC DNA]</scope>
    <source>
        <strain evidence="6">Uganda_cow_1</strain>
    </source>
</reference>
<dbReference type="AlphaFoldDB" id="A0A504ZBD4"/>
<keyword evidence="2 5" id="KW-0547">Nucleotide-binding</keyword>
<dbReference type="InterPro" id="IPR013126">
    <property type="entry name" value="Hsp_70_fam"/>
</dbReference>